<keyword evidence="3" id="KW-1185">Reference proteome</keyword>
<evidence type="ECO:0000313" key="3">
    <source>
        <dbReference type="Proteomes" id="UP000644756"/>
    </source>
</evidence>
<feature type="transmembrane region" description="Helical" evidence="1">
    <location>
        <begin position="53"/>
        <end position="74"/>
    </location>
</feature>
<protein>
    <submittedName>
        <fullName evidence="2">Uncharacterized protein</fullName>
    </submittedName>
</protein>
<dbReference type="AlphaFoldDB" id="A0A917FZV4"/>
<comment type="caution">
    <text evidence="2">The sequence shown here is derived from an EMBL/GenBank/DDBJ whole genome shotgun (WGS) entry which is preliminary data.</text>
</comment>
<proteinExistence type="predicted"/>
<accession>A0A917FZV4</accession>
<dbReference type="RefSeq" id="WP_188532447.1">
    <property type="nucleotide sequence ID" value="NZ_BMGR01000012.1"/>
</dbReference>
<dbReference type="Proteomes" id="UP000644756">
    <property type="component" value="Unassembled WGS sequence"/>
</dbReference>
<organism evidence="2 3">
    <name type="scientific">Paenibacillus abyssi</name>
    <dbReference type="NCBI Taxonomy" id="1340531"/>
    <lineage>
        <taxon>Bacteria</taxon>
        <taxon>Bacillati</taxon>
        <taxon>Bacillota</taxon>
        <taxon>Bacilli</taxon>
        <taxon>Bacillales</taxon>
        <taxon>Paenibacillaceae</taxon>
        <taxon>Paenibacillus</taxon>
    </lineage>
</organism>
<reference evidence="2" key="2">
    <citation type="submission" date="2020-09" db="EMBL/GenBank/DDBJ databases">
        <authorList>
            <person name="Sun Q."/>
            <person name="Zhou Y."/>
        </authorList>
    </citation>
    <scope>NUCLEOTIDE SEQUENCE</scope>
    <source>
        <strain evidence="2">CGMCC 1.12987</strain>
    </source>
</reference>
<evidence type="ECO:0000256" key="1">
    <source>
        <dbReference type="SAM" id="Phobius"/>
    </source>
</evidence>
<sequence>MRYPVTIIATIIGIVLCLYNYTGYDPHNMVFFMFSVPAWFIEFFVEIHEVSVLLMYVLTILSWALLGFVADWFIARNRQRRSAR</sequence>
<gene>
    <name evidence="2" type="ORF">GCM10010916_35950</name>
</gene>
<dbReference type="EMBL" id="BMGR01000012">
    <property type="protein sequence ID" value="GGG15819.1"/>
    <property type="molecule type" value="Genomic_DNA"/>
</dbReference>
<keyword evidence="1" id="KW-1133">Transmembrane helix</keyword>
<feature type="transmembrane region" description="Helical" evidence="1">
    <location>
        <begin position="6"/>
        <end position="22"/>
    </location>
</feature>
<keyword evidence="1" id="KW-0472">Membrane</keyword>
<reference evidence="2" key="1">
    <citation type="journal article" date="2014" name="Int. J. Syst. Evol. Microbiol.">
        <title>Complete genome sequence of Corynebacterium casei LMG S-19264T (=DSM 44701T), isolated from a smear-ripened cheese.</title>
        <authorList>
            <consortium name="US DOE Joint Genome Institute (JGI-PGF)"/>
            <person name="Walter F."/>
            <person name="Albersmeier A."/>
            <person name="Kalinowski J."/>
            <person name="Ruckert C."/>
        </authorList>
    </citation>
    <scope>NUCLEOTIDE SEQUENCE</scope>
    <source>
        <strain evidence="2">CGMCC 1.12987</strain>
    </source>
</reference>
<name>A0A917FZV4_9BACL</name>
<evidence type="ECO:0000313" key="2">
    <source>
        <dbReference type="EMBL" id="GGG15819.1"/>
    </source>
</evidence>
<keyword evidence="1" id="KW-0812">Transmembrane</keyword>